<reference evidence="3" key="2">
    <citation type="submission" date="2025-05" db="UniProtKB">
        <authorList>
            <consortium name="EnsemblMetazoa"/>
        </authorList>
    </citation>
    <scope>IDENTIFICATION</scope>
    <source>
        <strain evidence="3">Foshan</strain>
    </source>
</reference>
<dbReference type="PANTHER" id="PTHR47331">
    <property type="entry name" value="PHD-TYPE DOMAIN-CONTAINING PROTEIN"/>
    <property type="match status" value="1"/>
</dbReference>
<evidence type="ECO:0000313" key="3">
    <source>
        <dbReference type="EnsemblMetazoa" id="AALFPA23_001004.P38404"/>
    </source>
</evidence>
<evidence type="ECO:0000313" key="4">
    <source>
        <dbReference type="Proteomes" id="UP000069940"/>
    </source>
</evidence>
<dbReference type="EnsemblMetazoa" id="AALFPA23_001004.R38404">
    <property type="protein sequence ID" value="AALFPA23_001004.P38404"/>
    <property type="gene ID" value="AALFPA23_001004"/>
</dbReference>
<evidence type="ECO:0000256" key="1">
    <source>
        <dbReference type="SAM" id="MobiDB-lite"/>
    </source>
</evidence>
<evidence type="ECO:0000259" key="2">
    <source>
        <dbReference type="Pfam" id="PF18701"/>
    </source>
</evidence>
<dbReference type="RefSeq" id="XP_062709727.1">
    <property type="nucleotide sequence ID" value="XM_062853743.1"/>
</dbReference>
<dbReference type="InterPro" id="IPR043502">
    <property type="entry name" value="DNA/RNA_pol_sf"/>
</dbReference>
<dbReference type="Pfam" id="PF03564">
    <property type="entry name" value="DUF1759"/>
    <property type="match status" value="1"/>
</dbReference>
<sequence>MADSHVKKTLGAYVHPIRFKFATKEVVQKLNVLLFGVEGQLNRYRANVINFAGFRTKNELEDFHRRLDLLSEEEVPNIAEVLNGDAAQVSKQDLYQLIAKLGPSLKMETDDAARGNQSTSELGAKRASSASKSVSMHSIQSTSSTAVEEAEKELELTKKILELERSKMEVEHNLKLKEIENKILQAKLVEQDHQSEAESLCSLESSTKRQFQKVNEWMDKNIQCGQEETPVQLSVHKEIPLLQRHVQPSVYETPPSSRLEKLLARQILGFELPRFAGNPEEWPSFITVFRRSTEDGEFSDAENMMRLRKCLEGPAKESVEMLLLTNDVRRTLDVLERNYGDSKVILQKVMDKVANFKFVHDPKSFLEFSNLVENVTVIMGSFDAKVHDVEAVLEKLLQKLPDYLRIQTAEHQIEKCPVFTKMDLNRRWDAARKFSLCFLCLTKHNTKCTSSAVCGLNECNRRHHKMLHRMEPSNPLGAVVEDQTRSAILKYVPVRVSGPKGTLSTTAFIDDGSSLTLIEADVAAAIGVTGCKSPVSFTWTGNIRREEEDSEIVQLNISADIPGWPEYELDCVHTLDGLNIPYQQWDTEKLLQKYPYLSSIDPRSISGSQPTILIGQNNGKLIVPREHYAPDGQSPIISKTRLGWVVHGPVVGLGFRLCGSEEDVVNVCVDDQLAELNELVRSSMSLDNFGVCVSNANNQRSVDDVRALDIAKSTVNKVGERYEIGLPYISDDIVMERSLHTAMRNLDCVEKRLQRQGLTEQYRNIVESYHEKGYVVKVPWRQVDWSNGKLWFLPHFPVLNVHKPGKIRMVFNSAAKSNGKCLNDYLLSGPPSGVTIFGILGRFRRYPVAVGADVTEMFHQVMVREEDTWSQCFLYRESPSDRPQVYRMNVMIFGANCSPFLAQFVKNHNAEQHKHEHPEAASDVIEQHYVDDYYQSFENVEQASQSRVKWKVAKENMKVGDVVKMADPKVPRGEWPLGRVVKVYTGDDGLVRYADVRTQNTTLRRPVTKLAVIEGLD</sequence>
<organism evidence="3 4">
    <name type="scientific">Aedes albopictus</name>
    <name type="common">Asian tiger mosquito</name>
    <name type="synonym">Stegomyia albopicta</name>
    <dbReference type="NCBI Taxonomy" id="7160"/>
    <lineage>
        <taxon>Eukaryota</taxon>
        <taxon>Metazoa</taxon>
        <taxon>Ecdysozoa</taxon>
        <taxon>Arthropoda</taxon>
        <taxon>Hexapoda</taxon>
        <taxon>Insecta</taxon>
        <taxon>Pterygota</taxon>
        <taxon>Neoptera</taxon>
        <taxon>Endopterygota</taxon>
        <taxon>Diptera</taxon>
        <taxon>Nematocera</taxon>
        <taxon>Culicoidea</taxon>
        <taxon>Culicidae</taxon>
        <taxon>Culicinae</taxon>
        <taxon>Aedini</taxon>
        <taxon>Aedes</taxon>
        <taxon>Stegomyia</taxon>
    </lineage>
</organism>
<feature type="domain" description="DUF5641" evidence="2">
    <location>
        <begin position="942"/>
        <end position="1012"/>
    </location>
</feature>
<feature type="compositionally biased region" description="Low complexity" evidence="1">
    <location>
        <begin position="128"/>
        <end position="138"/>
    </location>
</feature>
<reference evidence="4" key="1">
    <citation type="journal article" date="2015" name="Proc. Natl. Acad. Sci. U.S.A.">
        <title>Genome sequence of the Asian Tiger mosquito, Aedes albopictus, reveals insights into its biology, genetics, and evolution.</title>
        <authorList>
            <person name="Chen X.G."/>
            <person name="Jiang X."/>
            <person name="Gu J."/>
            <person name="Xu M."/>
            <person name="Wu Y."/>
            <person name="Deng Y."/>
            <person name="Zhang C."/>
            <person name="Bonizzoni M."/>
            <person name="Dermauw W."/>
            <person name="Vontas J."/>
            <person name="Armbruster P."/>
            <person name="Huang X."/>
            <person name="Yang Y."/>
            <person name="Zhang H."/>
            <person name="He W."/>
            <person name="Peng H."/>
            <person name="Liu Y."/>
            <person name="Wu K."/>
            <person name="Chen J."/>
            <person name="Lirakis M."/>
            <person name="Topalis P."/>
            <person name="Van Leeuwen T."/>
            <person name="Hall A.B."/>
            <person name="Jiang X."/>
            <person name="Thorpe C."/>
            <person name="Mueller R.L."/>
            <person name="Sun C."/>
            <person name="Waterhouse R.M."/>
            <person name="Yan G."/>
            <person name="Tu Z.J."/>
            <person name="Fang X."/>
            <person name="James A.A."/>
        </authorList>
    </citation>
    <scope>NUCLEOTIDE SEQUENCE [LARGE SCALE GENOMIC DNA]</scope>
    <source>
        <strain evidence="4">Foshan</strain>
    </source>
</reference>
<dbReference type="Pfam" id="PF18701">
    <property type="entry name" value="DUF5641"/>
    <property type="match status" value="1"/>
</dbReference>
<name>A0ABM1XMG7_AEDAL</name>
<keyword evidence="4" id="KW-1185">Reference proteome</keyword>
<protein>
    <recommendedName>
        <fullName evidence="2">DUF5641 domain-containing protein</fullName>
    </recommendedName>
</protein>
<dbReference type="SUPFAM" id="SSF56672">
    <property type="entry name" value="DNA/RNA polymerases"/>
    <property type="match status" value="1"/>
</dbReference>
<dbReference type="PANTHER" id="PTHR47331:SF5">
    <property type="entry name" value="RIBONUCLEASE H"/>
    <property type="match status" value="1"/>
</dbReference>
<dbReference type="Proteomes" id="UP000069940">
    <property type="component" value="Unassembled WGS sequence"/>
</dbReference>
<dbReference type="InterPro" id="IPR005312">
    <property type="entry name" value="DUF1759"/>
</dbReference>
<dbReference type="InterPro" id="IPR040676">
    <property type="entry name" value="DUF5641"/>
</dbReference>
<feature type="region of interest" description="Disordered" evidence="1">
    <location>
        <begin position="108"/>
        <end position="148"/>
    </location>
</feature>
<accession>A0ABM1XMG7</accession>
<proteinExistence type="predicted"/>
<dbReference type="GeneID" id="134288558"/>